<proteinExistence type="predicted"/>
<sequence length="350" mass="38493">MEDMDLDLVMEVPDTPDRLLGKKNIGREFPDNGKDVSVASQVGASDAMGEQYFDGLRGRNRLVRGNGRHRKLQLHQSKSYCNGGIKHQNEIVDLSSPDNNSYGSKNVSLFRRSSVDNNSKHETKNTIGGQHHLAKGKAICSIVPSQSLGCTKDGAFFDLTEQNGDSQPLEMAIPHSRLRNLLAEERREDQLSKNGDSFLHTTLNSSGKHSNTHKGKEKMDDNHCENVGSVLGKGKAIDPSGGSNETEKKMSASNHSVVLPGVAGKRRLVRNGCISPENIVVRTKQFGEHIQNSLEDVEQNHIENIVSSSPSRISIADIIAEENNYRKGKGVIDPHTSMEHNINMINLSSR</sequence>
<feature type="region of interest" description="Disordered" evidence="1">
    <location>
        <begin position="190"/>
        <end position="253"/>
    </location>
</feature>
<evidence type="ECO:0000313" key="2">
    <source>
        <dbReference type="EMBL" id="GKV35293.1"/>
    </source>
</evidence>
<keyword evidence="3" id="KW-1185">Reference proteome</keyword>
<evidence type="ECO:0000313" key="3">
    <source>
        <dbReference type="Proteomes" id="UP001054252"/>
    </source>
</evidence>
<dbReference type="Proteomes" id="UP001054252">
    <property type="component" value="Unassembled WGS sequence"/>
</dbReference>
<accession>A0AAV5LDG6</accession>
<protein>
    <submittedName>
        <fullName evidence="2">Uncharacterized protein</fullName>
    </submittedName>
</protein>
<evidence type="ECO:0000256" key="1">
    <source>
        <dbReference type="SAM" id="MobiDB-lite"/>
    </source>
</evidence>
<gene>
    <name evidence="2" type="ORF">SLEP1_g43589</name>
</gene>
<dbReference type="AlphaFoldDB" id="A0AAV5LDG6"/>
<feature type="compositionally biased region" description="Polar residues" evidence="1">
    <location>
        <begin position="192"/>
        <end position="209"/>
    </location>
</feature>
<name>A0AAV5LDG6_9ROSI</name>
<comment type="caution">
    <text evidence="2">The sequence shown here is derived from an EMBL/GenBank/DDBJ whole genome shotgun (WGS) entry which is preliminary data.</text>
</comment>
<dbReference type="EMBL" id="BPVZ01000110">
    <property type="protein sequence ID" value="GKV35293.1"/>
    <property type="molecule type" value="Genomic_DNA"/>
</dbReference>
<organism evidence="2 3">
    <name type="scientific">Rubroshorea leprosula</name>
    <dbReference type="NCBI Taxonomy" id="152421"/>
    <lineage>
        <taxon>Eukaryota</taxon>
        <taxon>Viridiplantae</taxon>
        <taxon>Streptophyta</taxon>
        <taxon>Embryophyta</taxon>
        <taxon>Tracheophyta</taxon>
        <taxon>Spermatophyta</taxon>
        <taxon>Magnoliopsida</taxon>
        <taxon>eudicotyledons</taxon>
        <taxon>Gunneridae</taxon>
        <taxon>Pentapetalae</taxon>
        <taxon>rosids</taxon>
        <taxon>malvids</taxon>
        <taxon>Malvales</taxon>
        <taxon>Dipterocarpaceae</taxon>
        <taxon>Rubroshorea</taxon>
    </lineage>
</organism>
<reference evidence="2 3" key="1">
    <citation type="journal article" date="2021" name="Commun. Biol.">
        <title>The genome of Shorea leprosula (Dipterocarpaceae) highlights the ecological relevance of drought in aseasonal tropical rainforests.</title>
        <authorList>
            <person name="Ng K.K.S."/>
            <person name="Kobayashi M.J."/>
            <person name="Fawcett J.A."/>
            <person name="Hatakeyama M."/>
            <person name="Paape T."/>
            <person name="Ng C.H."/>
            <person name="Ang C.C."/>
            <person name="Tnah L.H."/>
            <person name="Lee C.T."/>
            <person name="Nishiyama T."/>
            <person name="Sese J."/>
            <person name="O'Brien M.J."/>
            <person name="Copetti D."/>
            <person name="Mohd Noor M.I."/>
            <person name="Ong R.C."/>
            <person name="Putra M."/>
            <person name="Sireger I.Z."/>
            <person name="Indrioko S."/>
            <person name="Kosugi Y."/>
            <person name="Izuno A."/>
            <person name="Isagi Y."/>
            <person name="Lee S.L."/>
            <person name="Shimizu K.K."/>
        </authorList>
    </citation>
    <scope>NUCLEOTIDE SEQUENCE [LARGE SCALE GENOMIC DNA]</scope>
    <source>
        <strain evidence="2">214</strain>
    </source>
</reference>